<keyword evidence="1" id="KW-0812">Transmembrane</keyword>
<evidence type="ECO:0000313" key="4">
    <source>
        <dbReference type="Proteomes" id="UP000179072"/>
    </source>
</evidence>
<dbReference type="InterPro" id="IPR052159">
    <property type="entry name" value="Competence_DNA_uptake"/>
</dbReference>
<dbReference type="SUPFAM" id="SSF56281">
    <property type="entry name" value="Metallo-hydrolase/oxidoreductase"/>
    <property type="match status" value="1"/>
</dbReference>
<accession>A0A1F7ILT8</accession>
<proteinExistence type="predicted"/>
<keyword evidence="1" id="KW-1133">Transmembrane helix</keyword>
<feature type="domain" description="Metallo-beta-lactamase" evidence="2">
    <location>
        <begin position="56"/>
        <end position="243"/>
    </location>
</feature>
<keyword evidence="1" id="KW-0472">Membrane</keyword>
<feature type="transmembrane region" description="Helical" evidence="1">
    <location>
        <begin position="7"/>
        <end position="30"/>
    </location>
</feature>
<dbReference type="InterPro" id="IPR001279">
    <property type="entry name" value="Metallo-B-lactamas"/>
</dbReference>
<gene>
    <name evidence="3" type="ORF">A2957_00170</name>
</gene>
<dbReference type="InterPro" id="IPR036866">
    <property type="entry name" value="RibonucZ/Hydroxyglut_hydro"/>
</dbReference>
<dbReference type="Gene3D" id="3.60.15.10">
    <property type="entry name" value="Ribonuclease Z/Hydroxyacylglutathione hydrolase-like"/>
    <property type="match status" value="1"/>
</dbReference>
<sequence length="298" mass="33888">MSNFKNFLFIYVLLCISGVIIALYCGYSAAQRSTEIVFCDVGQGDGAYIRTQNHIDILIDAGPDEKILDCLHNNMPFFDNHIEFVFVSHLQKDHYGGLQYVGEQYTFGNIFVTQMLTESKDLFEGIIKNKYRGIETINEKSLISIDEKTFFKVFWPSENLKNQPDPNMLSHIMLFEDNGLSVIFTGDAQPITLSYVEDQLKSYIKEHSIRIEILKVPHHGSLNGLTENFLTSVSPEIGIISSGKHNSYGHPSKRILEMLNVHNVSVFNTVETSSIKTYIKGRRLVVEFLGRSHLYGVF</sequence>
<dbReference type="Pfam" id="PF00753">
    <property type="entry name" value="Lactamase_B"/>
    <property type="match status" value="1"/>
</dbReference>
<organism evidence="3 4">
    <name type="scientific">Candidatus Roizmanbacteria bacterium RIFCSPLOWO2_01_FULL_38_11</name>
    <dbReference type="NCBI Taxonomy" id="1802060"/>
    <lineage>
        <taxon>Bacteria</taxon>
        <taxon>Candidatus Roizmaniibacteriota</taxon>
    </lineage>
</organism>
<dbReference type="Proteomes" id="UP000179072">
    <property type="component" value="Unassembled WGS sequence"/>
</dbReference>
<reference evidence="3 4" key="1">
    <citation type="journal article" date="2016" name="Nat. Commun.">
        <title>Thousands of microbial genomes shed light on interconnected biogeochemical processes in an aquifer system.</title>
        <authorList>
            <person name="Anantharaman K."/>
            <person name="Brown C.T."/>
            <person name="Hug L.A."/>
            <person name="Sharon I."/>
            <person name="Castelle C.J."/>
            <person name="Probst A.J."/>
            <person name="Thomas B.C."/>
            <person name="Singh A."/>
            <person name="Wilkins M.J."/>
            <person name="Karaoz U."/>
            <person name="Brodie E.L."/>
            <person name="Williams K.H."/>
            <person name="Hubbard S.S."/>
            <person name="Banfield J.F."/>
        </authorList>
    </citation>
    <scope>NUCLEOTIDE SEQUENCE [LARGE SCALE GENOMIC DNA]</scope>
</reference>
<evidence type="ECO:0000256" key="1">
    <source>
        <dbReference type="SAM" id="Phobius"/>
    </source>
</evidence>
<dbReference type="PANTHER" id="PTHR30619:SF1">
    <property type="entry name" value="RECOMBINATION PROTEIN 2"/>
    <property type="match status" value="1"/>
</dbReference>
<comment type="caution">
    <text evidence="3">The sequence shown here is derived from an EMBL/GenBank/DDBJ whole genome shotgun (WGS) entry which is preliminary data.</text>
</comment>
<dbReference type="AlphaFoldDB" id="A0A1F7ILT8"/>
<evidence type="ECO:0000313" key="3">
    <source>
        <dbReference type="EMBL" id="OGK44354.1"/>
    </source>
</evidence>
<dbReference type="EMBL" id="MGAK01000018">
    <property type="protein sequence ID" value="OGK44354.1"/>
    <property type="molecule type" value="Genomic_DNA"/>
</dbReference>
<protein>
    <recommendedName>
        <fullName evidence="2">Metallo-beta-lactamase domain-containing protein</fullName>
    </recommendedName>
</protein>
<evidence type="ECO:0000259" key="2">
    <source>
        <dbReference type="Pfam" id="PF00753"/>
    </source>
</evidence>
<name>A0A1F7ILT8_9BACT</name>
<dbReference type="PANTHER" id="PTHR30619">
    <property type="entry name" value="DNA INTERNALIZATION/COMPETENCE PROTEIN COMEC/REC2"/>
    <property type="match status" value="1"/>
</dbReference>
<dbReference type="STRING" id="1802060.A2957_00170"/>